<evidence type="ECO:0000256" key="2">
    <source>
        <dbReference type="ARBA" id="ARBA00022679"/>
    </source>
</evidence>
<dbReference type="InterPro" id="IPR011611">
    <property type="entry name" value="PfkB_dom"/>
</dbReference>
<sequence length="323" mass="35583">MFDLITIGDTTFDTFLVLEDNTSQVMLKKNKKELCLNFADKICIEKLVQSVGGNAANIAVATRKLGFKSAIVTELGDDLTGEIISQELRAAGVHTGLVKMHKKKETRYSVILNYKSERTILSYHAKRTYALPKKLDAPWIYFTSMGKSFETVQKKLQLYLKKHPSTKLALNPGSYQMKAGLKAVKILFSQTDVLFVNKEEADKIIGRMLPVKQSLFALHKMGVRIAVITDSTRGSYASDADHAYVMKAYPITPIARTGAGDAYASGFLGAVMTGHTISTAMQWGTANAGGVIQQFGAQQGLQTKAGLQKIIKKYRRVRPVPLV</sequence>
<evidence type="ECO:0000313" key="6">
    <source>
        <dbReference type="Proteomes" id="UP000230154"/>
    </source>
</evidence>
<comment type="caution">
    <text evidence="5">The sequence shown here is derived from an EMBL/GenBank/DDBJ whole genome shotgun (WGS) entry which is preliminary data.</text>
</comment>
<keyword evidence="3" id="KW-0418">Kinase</keyword>
<evidence type="ECO:0000259" key="4">
    <source>
        <dbReference type="Pfam" id="PF00294"/>
    </source>
</evidence>
<organism evidence="5 6">
    <name type="scientific">Candidatus Magasanikbacteria bacterium CG10_big_fil_rev_8_21_14_0_10_47_10</name>
    <dbReference type="NCBI Taxonomy" id="1974652"/>
    <lineage>
        <taxon>Bacteria</taxon>
        <taxon>Candidatus Magasanikiibacteriota</taxon>
    </lineage>
</organism>
<reference evidence="6" key="1">
    <citation type="submission" date="2017-09" db="EMBL/GenBank/DDBJ databases">
        <title>Depth-based differentiation of microbial function through sediment-hosted aquifers and enrichment of novel symbionts in the deep terrestrial subsurface.</title>
        <authorList>
            <person name="Probst A.J."/>
            <person name="Ladd B."/>
            <person name="Jarett J.K."/>
            <person name="Geller-Mcgrath D.E."/>
            <person name="Sieber C.M.K."/>
            <person name="Emerson J.B."/>
            <person name="Anantharaman K."/>
            <person name="Thomas B.C."/>
            <person name="Malmstrom R."/>
            <person name="Stieglmeier M."/>
            <person name="Klingl A."/>
            <person name="Woyke T."/>
            <person name="Ryan C.M."/>
            <person name="Banfield J.F."/>
        </authorList>
    </citation>
    <scope>NUCLEOTIDE SEQUENCE [LARGE SCALE GENOMIC DNA]</scope>
</reference>
<dbReference type="PANTHER" id="PTHR43320:SF3">
    <property type="entry name" value="CARBOHYDRATE KINASE PFKB DOMAIN-CONTAINING PROTEIN"/>
    <property type="match status" value="1"/>
</dbReference>
<dbReference type="Pfam" id="PF00294">
    <property type="entry name" value="PfkB"/>
    <property type="match status" value="1"/>
</dbReference>
<dbReference type="PROSITE" id="PS00583">
    <property type="entry name" value="PFKB_KINASES_1"/>
    <property type="match status" value="1"/>
</dbReference>
<dbReference type="GO" id="GO:0016301">
    <property type="term" value="F:kinase activity"/>
    <property type="evidence" value="ECO:0007669"/>
    <property type="project" value="UniProtKB-KW"/>
</dbReference>
<feature type="domain" description="Carbohydrate kinase PfkB" evidence="4">
    <location>
        <begin position="43"/>
        <end position="303"/>
    </location>
</feature>
<dbReference type="Gene3D" id="3.40.1190.20">
    <property type="match status" value="1"/>
</dbReference>
<dbReference type="InterPro" id="IPR052700">
    <property type="entry name" value="Carb_kinase_PfkB-like"/>
</dbReference>
<dbReference type="PANTHER" id="PTHR43320">
    <property type="entry name" value="SUGAR KINASE"/>
    <property type="match status" value="1"/>
</dbReference>
<keyword evidence="2" id="KW-0808">Transferase</keyword>
<proteinExistence type="inferred from homology"/>
<evidence type="ECO:0000313" key="5">
    <source>
        <dbReference type="EMBL" id="PIR74826.1"/>
    </source>
</evidence>
<gene>
    <name evidence="5" type="ORF">COU35_00360</name>
</gene>
<dbReference type="InterPro" id="IPR029056">
    <property type="entry name" value="Ribokinase-like"/>
</dbReference>
<protein>
    <recommendedName>
        <fullName evidence="4">Carbohydrate kinase PfkB domain-containing protein</fullName>
    </recommendedName>
</protein>
<dbReference type="EMBL" id="PFCB01000003">
    <property type="protein sequence ID" value="PIR74826.1"/>
    <property type="molecule type" value="Genomic_DNA"/>
</dbReference>
<dbReference type="InterPro" id="IPR002173">
    <property type="entry name" value="Carboh/pur_kinase_PfkB_CS"/>
</dbReference>
<accession>A0A2H0TTG4</accession>
<evidence type="ECO:0000256" key="1">
    <source>
        <dbReference type="ARBA" id="ARBA00010688"/>
    </source>
</evidence>
<name>A0A2H0TTG4_9BACT</name>
<comment type="similarity">
    <text evidence="1">Belongs to the carbohydrate kinase PfkB family.</text>
</comment>
<dbReference type="AlphaFoldDB" id="A0A2H0TTG4"/>
<dbReference type="Proteomes" id="UP000230154">
    <property type="component" value="Unassembled WGS sequence"/>
</dbReference>
<dbReference type="SUPFAM" id="SSF53613">
    <property type="entry name" value="Ribokinase-like"/>
    <property type="match status" value="1"/>
</dbReference>
<evidence type="ECO:0000256" key="3">
    <source>
        <dbReference type="ARBA" id="ARBA00022777"/>
    </source>
</evidence>